<keyword evidence="9" id="KW-0679">Respiratory chain</keyword>
<dbReference type="GO" id="GO:0020037">
    <property type="term" value="F:heme binding"/>
    <property type="evidence" value="ECO:0007669"/>
    <property type="project" value="InterPro"/>
</dbReference>
<keyword evidence="17" id="KW-0408">Iron</keyword>
<dbReference type="Pfam" id="PF13442">
    <property type="entry name" value="Cytochrome_CBB3"/>
    <property type="match status" value="2"/>
</dbReference>
<evidence type="ECO:0000256" key="11">
    <source>
        <dbReference type="ARBA" id="ARBA00022723"/>
    </source>
</evidence>
<protein>
    <recommendedName>
        <fullName evidence="20">Cytochrome c oxidase subunit III</fullName>
    </recommendedName>
</protein>
<keyword evidence="10 21" id="KW-0812">Transmembrane</keyword>
<evidence type="ECO:0000256" key="12">
    <source>
        <dbReference type="ARBA" id="ARBA00022737"/>
    </source>
</evidence>
<evidence type="ECO:0000256" key="5">
    <source>
        <dbReference type="ARBA" id="ARBA00022448"/>
    </source>
</evidence>
<gene>
    <name evidence="23" type="primary">fixP</name>
    <name evidence="23" type="ORF">DF3PB_3050003</name>
</gene>
<feature type="domain" description="Cytochrome c" evidence="22">
    <location>
        <begin position="109"/>
        <end position="198"/>
    </location>
</feature>
<organism evidence="23">
    <name type="scientific">metagenome</name>
    <dbReference type="NCBI Taxonomy" id="256318"/>
    <lineage>
        <taxon>unclassified sequences</taxon>
        <taxon>metagenomes</taxon>
    </lineage>
</organism>
<dbReference type="GO" id="GO:0016491">
    <property type="term" value="F:oxidoreductase activity"/>
    <property type="evidence" value="ECO:0007669"/>
    <property type="project" value="UniProtKB-KW"/>
</dbReference>
<evidence type="ECO:0000256" key="21">
    <source>
        <dbReference type="SAM" id="Phobius"/>
    </source>
</evidence>
<keyword evidence="7" id="KW-0997">Cell inner membrane</keyword>
<comment type="subcellular location">
    <subcellularLocation>
        <location evidence="2">Cell inner membrane</location>
    </subcellularLocation>
</comment>
<keyword evidence="6" id="KW-1003">Cell membrane</keyword>
<evidence type="ECO:0000256" key="18">
    <source>
        <dbReference type="ARBA" id="ARBA00023065"/>
    </source>
</evidence>
<keyword evidence="13" id="KW-0375">Hydrogen ion transport</keyword>
<evidence type="ECO:0000256" key="7">
    <source>
        <dbReference type="ARBA" id="ARBA00022519"/>
    </source>
</evidence>
<keyword evidence="14" id="KW-0249">Electron transport</keyword>
<comment type="cofactor">
    <cofactor evidence="1">
        <name>heme c</name>
        <dbReference type="ChEBI" id="CHEBI:61717"/>
    </cofactor>
</comment>
<name>A0A380TF25_9ZZZZ</name>
<evidence type="ECO:0000256" key="9">
    <source>
        <dbReference type="ARBA" id="ARBA00022660"/>
    </source>
</evidence>
<feature type="domain" description="Cytochrome c" evidence="22">
    <location>
        <begin position="202"/>
        <end position="283"/>
    </location>
</feature>
<comment type="pathway">
    <text evidence="3">Energy metabolism; oxidative phosphorylation.</text>
</comment>
<keyword evidence="8" id="KW-0349">Heme</keyword>
<comment type="similarity">
    <text evidence="4">Belongs to the CcoP / FixP family.</text>
</comment>
<evidence type="ECO:0000256" key="8">
    <source>
        <dbReference type="ARBA" id="ARBA00022617"/>
    </source>
</evidence>
<evidence type="ECO:0000256" key="4">
    <source>
        <dbReference type="ARBA" id="ARBA00006113"/>
    </source>
</evidence>
<reference evidence="23" key="1">
    <citation type="submission" date="2018-07" db="EMBL/GenBank/DDBJ databases">
        <authorList>
            <person name="Quirk P.G."/>
            <person name="Krulwich T.A."/>
        </authorList>
    </citation>
    <scope>NUCLEOTIDE SEQUENCE</scope>
</reference>
<evidence type="ECO:0000256" key="14">
    <source>
        <dbReference type="ARBA" id="ARBA00022982"/>
    </source>
</evidence>
<keyword evidence="11" id="KW-0479">Metal-binding</keyword>
<dbReference type="PANTHER" id="PTHR33751:SF1">
    <property type="entry name" value="CBB3-TYPE CYTOCHROME C OXIDASE SUBUNIT FIXP"/>
    <property type="match status" value="1"/>
</dbReference>
<keyword evidence="19 21" id="KW-0472">Membrane</keyword>
<dbReference type="GO" id="GO:0006119">
    <property type="term" value="P:oxidative phosphorylation"/>
    <property type="evidence" value="ECO:0007669"/>
    <property type="project" value="UniProtKB-UniPathway"/>
</dbReference>
<dbReference type="InterPro" id="IPR038414">
    <property type="entry name" value="CcoP_N_sf"/>
</dbReference>
<keyword evidence="18" id="KW-0406">Ion transport</keyword>
<dbReference type="GO" id="GO:1902600">
    <property type="term" value="P:proton transmembrane transport"/>
    <property type="evidence" value="ECO:0007669"/>
    <property type="project" value="UniProtKB-KW"/>
</dbReference>
<dbReference type="EMBL" id="UIDG01000230">
    <property type="protein sequence ID" value="SUS06637.1"/>
    <property type="molecule type" value="Genomic_DNA"/>
</dbReference>
<dbReference type="PRINTS" id="PR00605">
    <property type="entry name" value="CYTCHROMECIC"/>
</dbReference>
<dbReference type="InterPro" id="IPR008168">
    <property type="entry name" value="Cyt_C_IC"/>
</dbReference>
<keyword evidence="12" id="KW-0677">Repeat</keyword>
<evidence type="ECO:0000256" key="1">
    <source>
        <dbReference type="ARBA" id="ARBA00001926"/>
    </source>
</evidence>
<dbReference type="SUPFAM" id="SSF46626">
    <property type="entry name" value="Cytochrome c"/>
    <property type="match status" value="2"/>
</dbReference>
<dbReference type="InterPro" id="IPR009056">
    <property type="entry name" value="Cyt_c-like_dom"/>
</dbReference>
<dbReference type="NCBIfam" id="TIGR00782">
    <property type="entry name" value="ccoP"/>
    <property type="match status" value="1"/>
</dbReference>
<evidence type="ECO:0000256" key="6">
    <source>
        <dbReference type="ARBA" id="ARBA00022475"/>
    </source>
</evidence>
<dbReference type="UniPathway" id="UPA00705"/>
<sequence>MASSKHVDALTGRETTGHEWDGIRELNTPLPKWWLYVFYATIIWSAVYMVVFPAVPWLSGYTRGIWGYSSRADLNQAMANLRAERAVWYDQFAQKSLQEIVQDDRLLQFARAGGEVIFAENCAACHGTGGVGRPGYPVLVDDEWIWGGKLDDVHTTITYGIRNANADSRQSAMPAFGADGVLTPQEIAAVADHVLSLSGAGPANAEGARIYAENCNVCHGDVGEGIADVGAPALNNQIWLFGGGRDALIAQITRPRQGVMPAWTGRLDDVQIKQVAVYVHTVLGGGQ</sequence>
<dbReference type="AlphaFoldDB" id="A0A380TF25"/>
<evidence type="ECO:0000256" key="20">
    <source>
        <dbReference type="ARBA" id="ARBA00029635"/>
    </source>
</evidence>
<dbReference type="GO" id="GO:0009055">
    <property type="term" value="F:electron transfer activity"/>
    <property type="evidence" value="ECO:0007669"/>
    <property type="project" value="InterPro"/>
</dbReference>
<feature type="transmembrane region" description="Helical" evidence="21">
    <location>
        <begin position="33"/>
        <end position="55"/>
    </location>
</feature>
<dbReference type="Gene3D" id="1.10.760.10">
    <property type="entry name" value="Cytochrome c-like domain"/>
    <property type="match status" value="2"/>
</dbReference>
<dbReference type="InterPro" id="IPR050597">
    <property type="entry name" value="Cytochrome_c_Oxidase_Subunit"/>
</dbReference>
<evidence type="ECO:0000256" key="2">
    <source>
        <dbReference type="ARBA" id="ARBA00004533"/>
    </source>
</evidence>
<evidence type="ECO:0000313" key="23">
    <source>
        <dbReference type="EMBL" id="SUS06637.1"/>
    </source>
</evidence>
<accession>A0A380TF25</accession>
<dbReference type="PANTHER" id="PTHR33751">
    <property type="entry name" value="CBB3-TYPE CYTOCHROME C OXIDASE SUBUNIT FIXP"/>
    <property type="match status" value="1"/>
</dbReference>
<evidence type="ECO:0000259" key="22">
    <source>
        <dbReference type="PROSITE" id="PS51007"/>
    </source>
</evidence>
<keyword evidence="15 21" id="KW-1133">Transmembrane helix</keyword>
<evidence type="ECO:0000256" key="19">
    <source>
        <dbReference type="ARBA" id="ARBA00023136"/>
    </source>
</evidence>
<evidence type="ECO:0000256" key="10">
    <source>
        <dbReference type="ARBA" id="ARBA00022692"/>
    </source>
</evidence>
<dbReference type="GO" id="GO:0005506">
    <property type="term" value="F:iron ion binding"/>
    <property type="evidence" value="ECO:0007669"/>
    <property type="project" value="InterPro"/>
</dbReference>
<evidence type="ECO:0000256" key="13">
    <source>
        <dbReference type="ARBA" id="ARBA00022781"/>
    </source>
</evidence>
<evidence type="ECO:0000256" key="16">
    <source>
        <dbReference type="ARBA" id="ARBA00023002"/>
    </source>
</evidence>
<keyword evidence="5" id="KW-0813">Transport</keyword>
<dbReference type="Pfam" id="PF14715">
    <property type="entry name" value="FixP_N"/>
    <property type="match status" value="1"/>
</dbReference>
<evidence type="ECO:0000256" key="15">
    <source>
        <dbReference type="ARBA" id="ARBA00022989"/>
    </source>
</evidence>
<dbReference type="InterPro" id="IPR004678">
    <property type="entry name" value="Cyt_c_oxidase_cbb3_su3"/>
</dbReference>
<keyword evidence="16" id="KW-0560">Oxidoreductase</keyword>
<dbReference type="InterPro" id="IPR032858">
    <property type="entry name" value="CcoP_N"/>
</dbReference>
<dbReference type="InterPro" id="IPR036909">
    <property type="entry name" value="Cyt_c-like_dom_sf"/>
</dbReference>
<dbReference type="GO" id="GO:0005886">
    <property type="term" value="C:plasma membrane"/>
    <property type="evidence" value="ECO:0007669"/>
    <property type="project" value="UniProtKB-SubCell"/>
</dbReference>
<evidence type="ECO:0000256" key="3">
    <source>
        <dbReference type="ARBA" id="ARBA00004673"/>
    </source>
</evidence>
<proteinExistence type="inferred from homology"/>
<dbReference type="Gene3D" id="6.10.280.130">
    <property type="match status" value="1"/>
</dbReference>
<dbReference type="PROSITE" id="PS51007">
    <property type="entry name" value="CYTC"/>
    <property type="match status" value="2"/>
</dbReference>
<dbReference type="PIRSF" id="PIRSF000006">
    <property type="entry name" value="Cbb3-Cox_fixP"/>
    <property type="match status" value="1"/>
</dbReference>
<evidence type="ECO:0000256" key="17">
    <source>
        <dbReference type="ARBA" id="ARBA00023004"/>
    </source>
</evidence>